<dbReference type="EMBL" id="CAJVAF010000302">
    <property type="protein sequence ID" value="CAG7594116.1"/>
    <property type="molecule type" value="Genomic_DNA"/>
</dbReference>
<dbReference type="Pfam" id="PF02556">
    <property type="entry name" value="SecB"/>
    <property type="match status" value="1"/>
</dbReference>
<gene>
    <name evidence="1" type="ORF">MHYMCMPASI_00736</name>
</gene>
<dbReference type="PRINTS" id="PR01594">
    <property type="entry name" value="SECBCHAPRONE"/>
</dbReference>
<evidence type="ECO:0000313" key="2">
    <source>
        <dbReference type="Proteomes" id="UP000837675"/>
    </source>
</evidence>
<proteinExistence type="inferred from homology"/>
<dbReference type="PANTHER" id="PTHR36918">
    <property type="match status" value="1"/>
</dbReference>
<evidence type="ECO:0000313" key="1">
    <source>
        <dbReference type="EMBL" id="CAG7594116.1"/>
    </source>
</evidence>
<accession>A0A8S4C4W1</accession>
<dbReference type="GO" id="GO:0051082">
    <property type="term" value="F:unfolded protein binding"/>
    <property type="evidence" value="ECO:0007669"/>
    <property type="project" value="InterPro"/>
</dbReference>
<dbReference type="AlphaFoldDB" id="A0A8S4C4W1"/>
<reference evidence="1" key="1">
    <citation type="submission" date="2021-06" db="EMBL/GenBank/DDBJ databases">
        <authorList>
            <person name="Nardi T."/>
            <person name="Nardi T."/>
        </authorList>
    </citation>
    <scope>NUCLEOTIDE SEQUENCE</scope>
</reference>
<dbReference type="PANTHER" id="PTHR36918:SF1">
    <property type="entry name" value="PROTEIN-EXPORT PROTEIN SECB"/>
    <property type="match status" value="1"/>
</dbReference>
<dbReference type="NCBIfam" id="TIGR00809">
    <property type="entry name" value="secB"/>
    <property type="match status" value="1"/>
</dbReference>
<organism evidence="1 2">
    <name type="scientific">Hyalomma marginatum</name>
    <dbReference type="NCBI Taxonomy" id="34627"/>
    <lineage>
        <taxon>Eukaryota</taxon>
        <taxon>Metazoa</taxon>
        <taxon>Ecdysozoa</taxon>
        <taxon>Arthropoda</taxon>
        <taxon>Chelicerata</taxon>
        <taxon>Arachnida</taxon>
        <taxon>Acari</taxon>
        <taxon>Parasitiformes</taxon>
        <taxon>Ixodida</taxon>
        <taxon>Ixodoidea</taxon>
        <taxon>Ixodidae</taxon>
        <taxon>Hyalomminae</taxon>
        <taxon>Hyalomma</taxon>
    </lineage>
</organism>
<dbReference type="Gene3D" id="3.10.420.10">
    <property type="entry name" value="SecB-like"/>
    <property type="match status" value="1"/>
</dbReference>
<keyword evidence="2" id="KW-1185">Reference proteome</keyword>
<dbReference type="Proteomes" id="UP000837675">
    <property type="component" value="Unassembled WGS sequence"/>
</dbReference>
<dbReference type="InterPro" id="IPR003708">
    <property type="entry name" value="SecB"/>
</dbReference>
<dbReference type="HAMAP" id="MF_00821">
    <property type="entry name" value="SecB"/>
    <property type="match status" value="1"/>
</dbReference>
<dbReference type="SUPFAM" id="SSF54611">
    <property type="entry name" value="SecB-like"/>
    <property type="match status" value="1"/>
</dbReference>
<dbReference type="InterPro" id="IPR035958">
    <property type="entry name" value="SecB-like_sf"/>
</dbReference>
<name>A0A8S4C4W1_9ACAR</name>
<dbReference type="GO" id="GO:0015031">
    <property type="term" value="P:protein transport"/>
    <property type="evidence" value="ECO:0007669"/>
    <property type="project" value="InterPro"/>
</dbReference>
<comment type="caution">
    <text evidence="1">The sequence shown here is derived from an EMBL/GenBank/DDBJ whole genome shotgun (WGS) entry which is preliminary data.</text>
</comment>
<dbReference type="NCBIfam" id="NF004392">
    <property type="entry name" value="PRK05751.1-3"/>
    <property type="match status" value="1"/>
</dbReference>
<protein>
    <submittedName>
        <fullName evidence="1">Protein-export chaperone SecB</fullName>
    </submittedName>
</protein>
<sequence length="157" mass="17936">MTNQNKQTVSNAISVNAQYIKDISFENPRTPFSFMQQEQPAINLDLEINVNILEKNTYEVVLKIEADAKAEDQNLFLVELQYAGVFTIDEENMDQAQKELILSVNCPNIIFPYARRILSDITRDGGYPPLMISPIDFLGLYLQRKNQNSDSTDKTIN</sequence>
<dbReference type="GO" id="GO:0051262">
    <property type="term" value="P:protein tetramerization"/>
    <property type="evidence" value="ECO:0007669"/>
    <property type="project" value="InterPro"/>
</dbReference>